<name>A0A9J5WNC8_SOLCO</name>
<dbReference type="AlphaFoldDB" id="A0A9J5WNC8"/>
<comment type="caution">
    <text evidence="1">The sequence shown here is derived from an EMBL/GenBank/DDBJ whole genome shotgun (WGS) entry which is preliminary data.</text>
</comment>
<accession>A0A9J5WNC8</accession>
<dbReference type="Proteomes" id="UP000824120">
    <property type="component" value="Chromosome 11"/>
</dbReference>
<protein>
    <submittedName>
        <fullName evidence="1">Uncharacterized protein</fullName>
    </submittedName>
</protein>
<evidence type="ECO:0000313" key="1">
    <source>
        <dbReference type="EMBL" id="KAG5577050.1"/>
    </source>
</evidence>
<evidence type="ECO:0000313" key="2">
    <source>
        <dbReference type="Proteomes" id="UP000824120"/>
    </source>
</evidence>
<gene>
    <name evidence="1" type="ORF">H5410_057184</name>
</gene>
<keyword evidence="2" id="KW-1185">Reference proteome</keyword>
<dbReference type="EMBL" id="JACXVP010000011">
    <property type="protein sequence ID" value="KAG5577050.1"/>
    <property type="molecule type" value="Genomic_DNA"/>
</dbReference>
<sequence>MQVQAQPKCSNALTQGMISYSHNGSQFKASKSDATLTLTKKNTMHNFTHRFTRIFQSTFVSAHSRSKGLFKACNGAECKFGYSTNHNWIKKGYDFIKFLPKKGKAQGVFKSGSHTHKDLSCMVQSKLITLDIDTTIKQDSTLSLMIIIRDSIRY</sequence>
<proteinExistence type="predicted"/>
<organism evidence="1 2">
    <name type="scientific">Solanum commersonii</name>
    <name type="common">Commerson's wild potato</name>
    <name type="synonym">Commerson's nightshade</name>
    <dbReference type="NCBI Taxonomy" id="4109"/>
    <lineage>
        <taxon>Eukaryota</taxon>
        <taxon>Viridiplantae</taxon>
        <taxon>Streptophyta</taxon>
        <taxon>Embryophyta</taxon>
        <taxon>Tracheophyta</taxon>
        <taxon>Spermatophyta</taxon>
        <taxon>Magnoliopsida</taxon>
        <taxon>eudicotyledons</taxon>
        <taxon>Gunneridae</taxon>
        <taxon>Pentapetalae</taxon>
        <taxon>asterids</taxon>
        <taxon>lamiids</taxon>
        <taxon>Solanales</taxon>
        <taxon>Solanaceae</taxon>
        <taxon>Solanoideae</taxon>
        <taxon>Solaneae</taxon>
        <taxon>Solanum</taxon>
    </lineage>
</organism>
<reference evidence="1 2" key="1">
    <citation type="submission" date="2020-09" db="EMBL/GenBank/DDBJ databases">
        <title>De no assembly of potato wild relative species, Solanum commersonii.</title>
        <authorList>
            <person name="Cho K."/>
        </authorList>
    </citation>
    <scope>NUCLEOTIDE SEQUENCE [LARGE SCALE GENOMIC DNA]</scope>
    <source>
        <strain evidence="1">LZ3.2</strain>
        <tissue evidence="1">Leaf</tissue>
    </source>
</reference>